<dbReference type="Proteomes" id="UP000054302">
    <property type="component" value="Unassembled WGS sequence"/>
</dbReference>
<protein>
    <recommendedName>
        <fullName evidence="3">NAD-dependent epimerase/dehydratase domain-containing protein</fullName>
    </recommendedName>
</protein>
<gene>
    <name evidence="4" type="ORF">PV10_02812</name>
</gene>
<name>A0A0D1Y3E3_EXOME</name>
<proteinExistence type="inferred from homology"/>
<dbReference type="VEuPathDB" id="FungiDB:PV10_02812"/>
<dbReference type="PANTHER" id="PTHR10366:SF564">
    <property type="entry name" value="STEROL-4-ALPHA-CARBOXYLATE 3-DEHYDROGENASE, DECARBOXYLATING"/>
    <property type="match status" value="1"/>
</dbReference>
<comment type="similarity">
    <text evidence="2">Belongs to the NAD(P)-dependent epimerase/dehydratase family. Dihydroflavonol-4-reductase subfamily.</text>
</comment>
<dbReference type="SUPFAM" id="SSF51735">
    <property type="entry name" value="NAD(P)-binding Rossmann-fold domains"/>
    <property type="match status" value="1"/>
</dbReference>
<dbReference type="PANTHER" id="PTHR10366">
    <property type="entry name" value="NAD DEPENDENT EPIMERASE/DEHYDRATASE"/>
    <property type="match status" value="1"/>
</dbReference>
<dbReference type="Gene3D" id="3.40.50.720">
    <property type="entry name" value="NAD(P)-binding Rossmann-like Domain"/>
    <property type="match status" value="1"/>
</dbReference>
<dbReference type="InterPro" id="IPR050425">
    <property type="entry name" value="NAD(P)_dehydrat-like"/>
</dbReference>
<accession>A0A0D1Y3E3</accession>
<dbReference type="Pfam" id="PF01370">
    <property type="entry name" value="Epimerase"/>
    <property type="match status" value="1"/>
</dbReference>
<dbReference type="HOGENOM" id="CLU_007383_9_2_1"/>
<evidence type="ECO:0000313" key="5">
    <source>
        <dbReference type="Proteomes" id="UP000054302"/>
    </source>
</evidence>
<reference evidence="4 5" key="1">
    <citation type="submission" date="2015-01" db="EMBL/GenBank/DDBJ databases">
        <title>The Genome Sequence of Exophiala mesophila CBS40295.</title>
        <authorList>
            <consortium name="The Broad Institute Genomics Platform"/>
            <person name="Cuomo C."/>
            <person name="de Hoog S."/>
            <person name="Gorbushina A."/>
            <person name="Stielow B."/>
            <person name="Teixiera M."/>
            <person name="Abouelleil A."/>
            <person name="Chapman S.B."/>
            <person name="Priest M."/>
            <person name="Young S.K."/>
            <person name="Wortman J."/>
            <person name="Nusbaum C."/>
            <person name="Birren B."/>
        </authorList>
    </citation>
    <scope>NUCLEOTIDE SEQUENCE [LARGE SCALE GENOMIC DNA]</scope>
    <source>
        <strain evidence="4 5">CBS 40295</strain>
    </source>
</reference>
<evidence type="ECO:0000313" key="4">
    <source>
        <dbReference type="EMBL" id="KIV95126.1"/>
    </source>
</evidence>
<dbReference type="GO" id="GO:0016616">
    <property type="term" value="F:oxidoreductase activity, acting on the CH-OH group of donors, NAD or NADP as acceptor"/>
    <property type="evidence" value="ECO:0007669"/>
    <property type="project" value="TreeGrafter"/>
</dbReference>
<dbReference type="RefSeq" id="XP_016226700.1">
    <property type="nucleotide sequence ID" value="XM_016367182.1"/>
</dbReference>
<keyword evidence="1" id="KW-0560">Oxidoreductase</keyword>
<organism evidence="4 5">
    <name type="scientific">Exophiala mesophila</name>
    <name type="common">Black yeast-like fungus</name>
    <dbReference type="NCBI Taxonomy" id="212818"/>
    <lineage>
        <taxon>Eukaryota</taxon>
        <taxon>Fungi</taxon>
        <taxon>Dikarya</taxon>
        <taxon>Ascomycota</taxon>
        <taxon>Pezizomycotina</taxon>
        <taxon>Eurotiomycetes</taxon>
        <taxon>Chaetothyriomycetidae</taxon>
        <taxon>Chaetothyriales</taxon>
        <taxon>Herpotrichiellaceae</taxon>
        <taxon>Exophiala</taxon>
    </lineage>
</organism>
<dbReference type="OMA" id="TAFIWQI"/>
<sequence>MHTREELRARQRDVFFSISLIFTSSPPSKWSSVQEKTILVSGVTGYIAAQIARAFLDAGFKVRGTSRSRSSTAILTEGPLKSDFEAGRFEVVEVPDITVAGAFDEAAKGVYAIAHTATPVSMSFTDPEPILHAAVNGTKSILESSLKAGPQLKTVVFMSSIAAIVSNNEPPYTYTEKDWNNVSEALVSQLGKNAPGPQIYIASKAAAEKAFWKFRDDNKPSAVYAAINPVLVTGPPLALPKDPANIGETVRNIWQILSGQEHPPPLIPGGAFYVDVRDVARLFVWAVQHPEEANGERYIAFGEPGSEQRIADVLRENYPERRNVIKEGSPGVYPPFSGIGVDSSKAIKATGQAFIGYDQSVLDAAKAFEVYL</sequence>
<feature type="domain" description="NAD-dependent epimerase/dehydratase" evidence="3">
    <location>
        <begin position="38"/>
        <end position="298"/>
    </location>
</feature>
<dbReference type="STRING" id="212818.A0A0D1Y3E3"/>
<dbReference type="EMBL" id="KN847521">
    <property type="protein sequence ID" value="KIV95126.1"/>
    <property type="molecule type" value="Genomic_DNA"/>
</dbReference>
<dbReference type="InterPro" id="IPR036291">
    <property type="entry name" value="NAD(P)-bd_dom_sf"/>
</dbReference>
<dbReference type="AlphaFoldDB" id="A0A0D1Y3E3"/>
<evidence type="ECO:0000256" key="2">
    <source>
        <dbReference type="ARBA" id="ARBA00023445"/>
    </source>
</evidence>
<dbReference type="InterPro" id="IPR001509">
    <property type="entry name" value="Epimerase_deHydtase"/>
</dbReference>
<evidence type="ECO:0000259" key="3">
    <source>
        <dbReference type="Pfam" id="PF01370"/>
    </source>
</evidence>
<keyword evidence="5" id="KW-1185">Reference proteome</keyword>
<dbReference type="GeneID" id="27320657"/>
<evidence type="ECO:0000256" key="1">
    <source>
        <dbReference type="ARBA" id="ARBA00023002"/>
    </source>
</evidence>
<dbReference type="OrthoDB" id="2735536at2759"/>